<dbReference type="PATRIC" id="fig|40335.7.peg.2644"/>
<dbReference type="NCBIfam" id="TIGR02050">
    <property type="entry name" value="gshA_cyan_rel"/>
    <property type="match status" value="1"/>
</dbReference>
<name>A0A0W0ZRS2_9GAMM</name>
<dbReference type="AlphaFoldDB" id="A0A0W0ZRS2"/>
<evidence type="ECO:0000256" key="2">
    <source>
        <dbReference type="ARBA" id="ARBA00022741"/>
    </source>
</evidence>
<keyword evidence="1 4" id="KW-0436">Ligase</keyword>
<dbReference type="NCBIfam" id="NF010040">
    <property type="entry name" value="PRK13516.1"/>
    <property type="match status" value="1"/>
</dbReference>
<keyword evidence="2 4" id="KW-0547">Nucleotide-binding</keyword>
<comment type="similarity">
    <text evidence="4">Belongs to the glutamate--cysteine ligase type 2 family. YbdK subfamily.</text>
</comment>
<dbReference type="InterPro" id="IPR011793">
    <property type="entry name" value="YbdK"/>
</dbReference>
<dbReference type="InterPro" id="IPR006336">
    <property type="entry name" value="GCS2"/>
</dbReference>
<dbReference type="SUPFAM" id="SSF55931">
    <property type="entry name" value="Glutamine synthetase/guanido kinase"/>
    <property type="match status" value="1"/>
</dbReference>
<organism evidence="5 6">
    <name type="scientific">Legionella tucsonensis</name>
    <dbReference type="NCBI Taxonomy" id="40335"/>
    <lineage>
        <taxon>Bacteria</taxon>
        <taxon>Pseudomonadati</taxon>
        <taxon>Pseudomonadota</taxon>
        <taxon>Gammaproteobacteria</taxon>
        <taxon>Legionellales</taxon>
        <taxon>Legionellaceae</taxon>
        <taxon>Legionella</taxon>
    </lineage>
</organism>
<sequence length="380" mass="43978">MRNLRFKKSSVGTIGVELELQLIDPKSFSLISKAKDLIRNIKTGSHQVRIKPEITQSMIEINTSIHLSPQTMLQELFELKTYLLEQASSLGIAICGGGSHPFQSWAMQKIFPTLRYKNISRRYRFLSQMATEFGQHIHIGCGNPENALYLTHALSRYVPQFIALSASSPFYQSVNTNFCSSRSIMFNAFPLSGVIPYLINWKEFSDYFYKMRDLNVITSMKDFYWDIRPKPEFGTVEIRVFDAPLTIKKAILITAYIQPLAIYLLEERPTQVGNDLYYLYNQNRFEASRYGFEGTFINPYTMKHGLIIDDIFDTAEKIKKYTSQLGNTDYVDQLLNDATDKINDSFVLLNILKKVGSLPKVVEEQCRIWSEEMKQQEYHY</sequence>
<protein>
    <recommendedName>
        <fullName evidence="4">Putative glutamate--cysteine ligase 2</fullName>
        <ecNumber evidence="4">6.3.2.2</ecNumber>
    </recommendedName>
    <alternativeName>
        <fullName evidence="4">Gamma-glutamylcysteine synthetase 2</fullName>
        <shortName evidence="4">GCS 2</shortName>
        <shortName evidence="4">Gamma-GCS 2</shortName>
    </alternativeName>
</protein>
<evidence type="ECO:0000313" key="6">
    <source>
        <dbReference type="Proteomes" id="UP000054693"/>
    </source>
</evidence>
<accession>A0A0W0ZRS2</accession>
<reference evidence="5 6" key="1">
    <citation type="submission" date="2015-11" db="EMBL/GenBank/DDBJ databases">
        <title>Genomic analysis of 38 Legionella species identifies large and diverse effector repertoires.</title>
        <authorList>
            <person name="Burstein D."/>
            <person name="Amaro F."/>
            <person name="Zusman T."/>
            <person name="Lifshitz Z."/>
            <person name="Cohen O."/>
            <person name="Gilbert J.A."/>
            <person name="Pupko T."/>
            <person name="Shuman H.A."/>
            <person name="Segal G."/>
        </authorList>
    </citation>
    <scope>NUCLEOTIDE SEQUENCE [LARGE SCALE GENOMIC DNA]</scope>
    <source>
        <strain evidence="5 6">ATCC 49180</strain>
    </source>
</reference>
<evidence type="ECO:0000256" key="1">
    <source>
        <dbReference type="ARBA" id="ARBA00022598"/>
    </source>
</evidence>
<gene>
    <name evidence="5" type="ORF">Ltuc_2479</name>
</gene>
<dbReference type="STRING" id="40335.Ltuc_2479"/>
<dbReference type="EMBL" id="LNZA01000004">
    <property type="protein sequence ID" value="KTD71873.1"/>
    <property type="molecule type" value="Genomic_DNA"/>
</dbReference>
<dbReference type="PANTHER" id="PTHR36510:SF1">
    <property type="entry name" value="GLUTAMATE--CYSTEINE LIGASE 2-RELATED"/>
    <property type="match status" value="1"/>
</dbReference>
<dbReference type="Gene3D" id="3.30.590.20">
    <property type="match status" value="1"/>
</dbReference>
<proteinExistence type="inferred from homology"/>
<dbReference type="GO" id="GO:0004357">
    <property type="term" value="F:glutamate-cysteine ligase activity"/>
    <property type="evidence" value="ECO:0007669"/>
    <property type="project" value="UniProtKB-EC"/>
</dbReference>
<dbReference type="RefSeq" id="WP_058521701.1">
    <property type="nucleotide sequence ID" value="NZ_CAAAIP010000004.1"/>
</dbReference>
<comment type="caution">
    <text evidence="5">The sequence shown here is derived from an EMBL/GenBank/DDBJ whole genome shotgun (WGS) entry which is preliminary data.</text>
</comment>
<keyword evidence="6" id="KW-1185">Reference proteome</keyword>
<keyword evidence="3 4" id="KW-0067">ATP-binding</keyword>
<evidence type="ECO:0000256" key="3">
    <source>
        <dbReference type="ARBA" id="ARBA00022840"/>
    </source>
</evidence>
<dbReference type="OrthoDB" id="9769628at2"/>
<dbReference type="Proteomes" id="UP000054693">
    <property type="component" value="Unassembled WGS sequence"/>
</dbReference>
<dbReference type="GO" id="GO:0042398">
    <property type="term" value="P:modified amino acid biosynthetic process"/>
    <property type="evidence" value="ECO:0007669"/>
    <property type="project" value="InterPro"/>
</dbReference>
<dbReference type="InterPro" id="IPR014746">
    <property type="entry name" value="Gln_synth/guanido_kin_cat_dom"/>
</dbReference>
<evidence type="ECO:0000313" key="5">
    <source>
        <dbReference type="EMBL" id="KTD71873.1"/>
    </source>
</evidence>
<dbReference type="PANTHER" id="PTHR36510">
    <property type="entry name" value="GLUTAMATE--CYSTEINE LIGASE 2-RELATED"/>
    <property type="match status" value="1"/>
</dbReference>
<dbReference type="EC" id="6.3.2.2" evidence="4"/>
<evidence type="ECO:0000256" key="4">
    <source>
        <dbReference type="HAMAP-Rule" id="MF_01609"/>
    </source>
</evidence>
<comment type="function">
    <text evidence="4">ATP-dependent carboxylate-amine ligase which exhibits weak glutamate--cysteine ligase activity.</text>
</comment>
<dbReference type="HAMAP" id="MF_01609">
    <property type="entry name" value="Glu_cys_ligase_2"/>
    <property type="match status" value="1"/>
</dbReference>
<dbReference type="InterPro" id="IPR050141">
    <property type="entry name" value="GCL_type2/YbdK_subfam"/>
</dbReference>
<dbReference type="Pfam" id="PF04107">
    <property type="entry name" value="GCS2"/>
    <property type="match status" value="1"/>
</dbReference>
<comment type="catalytic activity">
    <reaction evidence="4">
        <text>L-cysteine + L-glutamate + ATP = gamma-L-glutamyl-L-cysteine + ADP + phosphate + H(+)</text>
        <dbReference type="Rhea" id="RHEA:13285"/>
        <dbReference type="ChEBI" id="CHEBI:15378"/>
        <dbReference type="ChEBI" id="CHEBI:29985"/>
        <dbReference type="ChEBI" id="CHEBI:30616"/>
        <dbReference type="ChEBI" id="CHEBI:35235"/>
        <dbReference type="ChEBI" id="CHEBI:43474"/>
        <dbReference type="ChEBI" id="CHEBI:58173"/>
        <dbReference type="ChEBI" id="CHEBI:456216"/>
        <dbReference type="EC" id="6.3.2.2"/>
    </reaction>
</comment>
<dbReference type="GO" id="GO:0005524">
    <property type="term" value="F:ATP binding"/>
    <property type="evidence" value="ECO:0007669"/>
    <property type="project" value="UniProtKB-KW"/>
</dbReference>